<feature type="region of interest" description="Disordered" evidence="2">
    <location>
        <begin position="279"/>
        <end position="302"/>
    </location>
</feature>
<feature type="coiled-coil region" evidence="1">
    <location>
        <begin position="631"/>
        <end position="660"/>
    </location>
</feature>
<feature type="compositionally biased region" description="Polar residues" evidence="2">
    <location>
        <begin position="575"/>
        <end position="589"/>
    </location>
</feature>
<proteinExistence type="predicted"/>
<evidence type="ECO:0000313" key="3">
    <source>
        <dbReference type="EMBL" id="CAB3370923.1"/>
    </source>
</evidence>
<evidence type="ECO:0000256" key="2">
    <source>
        <dbReference type="SAM" id="MobiDB-lite"/>
    </source>
</evidence>
<reference evidence="3 4" key="1">
    <citation type="submission" date="2020-04" db="EMBL/GenBank/DDBJ databases">
        <authorList>
            <person name="Alioto T."/>
            <person name="Alioto T."/>
            <person name="Gomez Garrido J."/>
        </authorList>
    </citation>
    <scope>NUCLEOTIDE SEQUENCE [LARGE SCALE GENOMIC DNA]</scope>
</reference>
<sequence>MDCIKPKRNILSIKPYKASKANSNGEAPSESSIPGRFGKSKDTLEFNLDSGSTGNSYSTPKRGLSSTTEVKTPTDKPVVLEEEFSPIELFPYSQSQSAPIVQWDYNAVQRSSRTGFTRRSRPSSGPMPTIPELKPPKRRTPSPTTEDMPPLKKQSQEGLNALQQHVKALQEIVSSDEESSETEEDKLGLSIHQSLFISDKLERSSASPDLFDSAPNEVEIAEAKGEEEKECCTLVETVPKLESTPEKEVSPVQDMSLDLDESLLIACTEKVEREVRLSQQQQQEVAKPPAVQPAKKISPKKNSAVNGLQRGRLQNISCSSPKKKPMSPHKKPVVGPVKRHSDGKEFNPQWMEKIKSATSPLNNSMRASQSSEKSFHRNLFSNSQMKISLAAKNVAGQSTETKKTVTDQQKKEEQIHIKAAKQPAKNLNKSFDPFEDDSFDANLDELDAIEAQALTQLAASQKALEPAVIKPVQTTVSSIPIKALPKPIQPFTRHQSASFLPKVQPQVSKVANSFPKPAFSVKPPANSAFKQQYNLNKPLTVMNKQPHSFQPRIQSVKAPVVAQQKLAATTVSNRVQGVNPPATSTSSLKKSPLVRHKSADFTTRPPVATMSSKPTGGAPFLRHRSFEFGKVQSNAQQCTKQEIEMKRLEAKKRLERRKQQSLNV</sequence>
<dbReference type="EMBL" id="CADEPI010000056">
    <property type="protein sequence ID" value="CAB3370923.1"/>
    <property type="molecule type" value="Genomic_DNA"/>
</dbReference>
<feature type="compositionally biased region" description="Polar residues" evidence="2">
    <location>
        <begin position="49"/>
        <end position="71"/>
    </location>
</feature>
<feature type="compositionally biased region" description="Polar residues" evidence="2">
    <location>
        <begin position="20"/>
        <end position="32"/>
    </location>
</feature>
<dbReference type="AlphaFoldDB" id="A0A8S1CMZ5"/>
<evidence type="ECO:0000256" key="1">
    <source>
        <dbReference type="SAM" id="Coils"/>
    </source>
</evidence>
<feature type="region of interest" description="Disordered" evidence="2">
    <location>
        <begin position="111"/>
        <end position="162"/>
    </location>
</feature>
<feature type="region of interest" description="Disordered" evidence="2">
    <location>
        <begin position="15"/>
        <end position="77"/>
    </location>
</feature>
<evidence type="ECO:0000313" key="4">
    <source>
        <dbReference type="Proteomes" id="UP000494165"/>
    </source>
</evidence>
<feature type="region of interest" description="Disordered" evidence="2">
    <location>
        <begin position="575"/>
        <end position="597"/>
    </location>
</feature>
<feature type="compositionally biased region" description="Basic residues" evidence="2">
    <location>
        <begin position="321"/>
        <end position="332"/>
    </location>
</feature>
<organism evidence="3 4">
    <name type="scientific">Cloeon dipterum</name>
    <dbReference type="NCBI Taxonomy" id="197152"/>
    <lineage>
        <taxon>Eukaryota</taxon>
        <taxon>Metazoa</taxon>
        <taxon>Ecdysozoa</taxon>
        <taxon>Arthropoda</taxon>
        <taxon>Hexapoda</taxon>
        <taxon>Insecta</taxon>
        <taxon>Pterygota</taxon>
        <taxon>Palaeoptera</taxon>
        <taxon>Ephemeroptera</taxon>
        <taxon>Pisciforma</taxon>
        <taxon>Baetidae</taxon>
        <taxon>Cloeon</taxon>
    </lineage>
</organism>
<dbReference type="Proteomes" id="UP000494165">
    <property type="component" value="Unassembled WGS sequence"/>
</dbReference>
<comment type="caution">
    <text evidence="3">The sequence shown here is derived from an EMBL/GenBank/DDBJ whole genome shotgun (WGS) entry which is preliminary data.</text>
</comment>
<keyword evidence="1" id="KW-0175">Coiled coil</keyword>
<protein>
    <submittedName>
        <fullName evidence="3">Uncharacterized protein</fullName>
    </submittedName>
</protein>
<accession>A0A8S1CMZ5</accession>
<gene>
    <name evidence="3" type="ORF">CLODIP_2_CD08286</name>
</gene>
<name>A0A8S1CMZ5_9INSE</name>
<keyword evidence="4" id="KW-1185">Reference proteome</keyword>
<feature type="region of interest" description="Disordered" evidence="2">
    <location>
        <begin position="316"/>
        <end position="344"/>
    </location>
</feature>